<gene>
    <name evidence="1" type="ORF">FHS79_001458</name>
</gene>
<protein>
    <submittedName>
        <fullName evidence="1">Uncharacterized protein</fullName>
    </submittedName>
</protein>
<comment type="caution">
    <text evidence="1">The sequence shown here is derived from an EMBL/GenBank/DDBJ whole genome shotgun (WGS) entry which is preliminary data.</text>
</comment>
<dbReference type="RefSeq" id="WP_184197598.1">
    <property type="nucleotide sequence ID" value="NZ_JACIIV010000009.1"/>
</dbReference>
<keyword evidence="2" id="KW-1185">Reference proteome</keyword>
<sequence length="147" mass="16196">MIDLGIAGHLTNLDHIEVPLVRNAYLALMMVTSACGLEARARTNGADREVQFRDSDARQPFSVLVLPDRLMFSVRRPVLDLMPELAQEAVRLFGERVERSQSASDLATIPGEVRIRLVSEADVEALAEGLLPPRRLVSLGGPVRRQA</sequence>
<reference evidence="1 2" key="1">
    <citation type="submission" date="2020-08" db="EMBL/GenBank/DDBJ databases">
        <title>Genomic Encyclopedia of Type Strains, Phase IV (KMG-IV): sequencing the most valuable type-strain genomes for metagenomic binning, comparative biology and taxonomic classification.</title>
        <authorList>
            <person name="Goeker M."/>
        </authorList>
    </citation>
    <scope>NUCLEOTIDE SEQUENCE [LARGE SCALE GENOMIC DNA]</scope>
    <source>
        <strain evidence="1 2">DSM 102189</strain>
    </source>
</reference>
<dbReference type="AlphaFoldDB" id="A0A841LDQ8"/>
<dbReference type="Proteomes" id="UP000538147">
    <property type="component" value="Unassembled WGS sequence"/>
</dbReference>
<name>A0A841LDQ8_9SPHN</name>
<evidence type="ECO:0000313" key="2">
    <source>
        <dbReference type="Proteomes" id="UP000538147"/>
    </source>
</evidence>
<proteinExistence type="predicted"/>
<organism evidence="1 2">
    <name type="scientific">Polymorphobacter multimanifer</name>
    <dbReference type="NCBI Taxonomy" id="1070431"/>
    <lineage>
        <taxon>Bacteria</taxon>
        <taxon>Pseudomonadati</taxon>
        <taxon>Pseudomonadota</taxon>
        <taxon>Alphaproteobacteria</taxon>
        <taxon>Sphingomonadales</taxon>
        <taxon>Sphingosinicellaceae</taxon>
        <taxon>Polymorphobacter</taxon>
    </lineage>
</organism>
<accession>A0A841LDQ8</accession>
<evidence type="ECO:0000313" key="1">
    <source>
        <dbReference type="EMBL" id="MBB6227292.1"/>
    </source>
</evidence>
<dbReference type="EMBL" id="JACIIV010000009">
    <property type="protein sequence ID" value="MBB6227292.1"/>
    <property type="molecule type" value="Genomic_DNA"/>
</dbReference>